<evidence type="ECO:0008006" key="3">
    <source>
        <dbReference type="Google" id="ProtNLM"/>
    </source>
</evidence>
<gene>
    <name evidence="1" type="ORF">GCM10007368_32450</name>
</gene>
<protein>
    <recommendedName>
        <fullName evidence="3">Transcriptional regulator</fullName>
    </recommendedName>
</protein>
<comment type="caution">
    <text evidence="1">The sequence shown here is derived from an EMBL/GenBank/DDBJ whole genome shotgun (WGS) entry which is preliminary data.</text>
</comment>
<name>A0ABQ2BB91_9MICO</name>
<evidence type="ECO:0000313" key="1">
    <source>
        <dbReference type="EMBL" id="GGI10683.1"/>
    </source>
</evidence>
<keyword evidence="2" id="KW-1185">Reference proteome</keyword>
<accession>A0ABQ2BB91</accession>
<evidence type="ECO:0000313" key="2">
    <source>
        <dbReference type="Proteomes" id="UP000632535"/>
    </source>
</evidence>
<dbReference type="EMBL" id="BMDG01000012">
    <property type="protein sequence ID" value="GGI10683.1"/>
    <property type="molecule type" value="Genomic_DNA"/>
</dbReference>
<organism evidence="1 2">
    <name type="scientific">Isoptericola cucumis</name>
    <dbReference type="NCBI Taxonomy" id="1776856"/>
    <lineage>
        <taxon>Bacteria</taxon>
        <taxon>Bacillati</taxon>
        <taxon>Actinomycetota</taxon>
        <taxon>Actinomycetes</taxon>
        <taxon>Micrococcales</taxon>
        <taxon>Promicromonosporaceae</taxon>
        <taxon>Isoptericola</taxon>
    </lineage>
</organism>
<proteinExistence type="predicted"/>
<sequence length="211" mass="22003">MSRASDPGLLVLHAVRVLGTGDDRAVAARYGLDAAEVHEELLDLEAFGLVTWAEFAGTGGWSLTERGRAEDGRRLAAELAAVPRAPAVVREVLAGFDPLNARLRQACTDWQLRPVAGGRLAVNDHDDAAWDGRVLDELGAVVDGVAPLLAGLVAVLARFEGYDARLDDALAAARAGDGSRMAGLGAASVHGVWMELHEDLLATAGVPRGGA</sequence>
<dbReference type="RefSeq" id="WP_188524763.1">
    <property type="nucleotide sequence ID" value="NZ_BMDG01000012.1"/>
</dbReference>
<dbReference type="Proteomes" id="UP000632535">
    <property type="component" value="Unassembled WGS sequence"/>
</dbReference>
<reference evidence="2" key="1">
    <citation type="journal article" date="2019" name="Int. J. Syst. Evol. Microbiol.">
        <title>The Global Catalogue of Microorganisms (GCM) 10K type strain sequencing project: providing services to taxonomists for standard genome sequencing and annotation.</title>
        <authorList>
            <consortium name="The Broad Institute Genomics Platform"/>
            <consortium name="The Broad Institute Genome Sequencing Center for Infectious Disease"/>
            <person name="Wu L."/>
            <person name="Ma J."/>
        </authorList>
    </citation>
    <scope>NUCLEOTIDE SEQUENCE [LARGE SCALE GENOMIC DNA]</scope>
    <source>
        <strain evidence="2">CCM 8653</strain>
    </source>
</reference>